<dbReference type="PANTHER" id="PTHR43008:SF4">
    <property type="entry name" value="CHAIN DEHYDROGENASE, PUTATIVE (AFU_ORTHOLOGUE AFUA_4G08710)-RELATED"/>
    <property type="match status" value="1"/>
</dbReference>
<dbReference type="Pfam" id="PF00106">
    <property type="entry name" value="adh_short"/>
    <property type="match status" value="1"/>
</dbReference>
<comment type="similarity">
    <text evidence="1">Belongs to the short-chain dehydrogenases/reductases (SDR) family.</text>
</comment>
<proteinExistence type="inferred from homology"/>
<organism evidence="3 4">
    <name type="scientific">Spirosoma profusum</name>
    <dbReference type="NCBI Taxonomy" id="2771354"/>
    <lineage>
        <taxon>Bacteria</taxon>
        <taxon>Pseudomonadati</taxon>
        <taxon>Bacteroidota</taxon>
        <taxon>Cytophagia</taxon>
        <taxon>Cytophagales</taxon>
        <taxon>Cytophagaceae</taxon>
        <taxon>Spirosoma</taxon>
    </lineage>
</organism>
<name>A0A926XTW2_9BACT</name>
<dbReference type="GO" id="GO:0050664">
    <property type="term" value="F:oxidoreductase activity, acting on NAD(P)H, oxygen as acceptor"/>
    <property type="evidence" value="ECO:0007669"/>
    <property type="project" value="TreeGrafter"/>
</dbReference>
<sequence length="227" mass="24571">MNTLLITGASGGLGQDVVTHLHEQGYHILATVGSGRHVNLFDTLPNVETKEVNVVDETSVNTFLNEHESDSIQAAILLVGGFAMGTIQETDTALLQSMFDVNFLSVFNLVKPLMAKFEKQGKGQFVFIGARPALHANEGKNVVAYALSKTLVFELADIINAQGKSKNITATVIVPSTIDTPTNRTAMPDADPSRWVPASNIAELIGFLLNDTGQMMRETVIKLYNRA</sequence>
<protein>
    <submittedName>
        <fullName evidence="3">SDR family NAD(P)-dependent oxidoreductase</fullName>
    </submittedName>
</protein>
<dbReference type="Proteomes" id="UP000598820">
    <property type="component" value="Unassembled WGS sequence"/>
</dbReference>
<reference evidence="3" key="1">
    <citation type="submission" date="2020-09" db="EMBL/GenBank/DDBJ databases">
        <authorList>
            <person name="Kim M.K."/>
        </authorList>
    </citation>
    <scope>NUCLEOTIDE SEQUENCE</scope>
    <source>
        <strain evidence="3">BT702</strain>
    </source>
</reference>
<dbReference type="PRINTS" id="PR00081">
    <property type="entry name" value="GDHRDH"/>
</dbReference>
<dbReference type="InterPro" id="IPR002347">
    <property type="entry name" value="SDR_fam"/>
</dbReference>
<dbReference type="InterPro" id="IPR036291">
    <property type="entry name" value="NAD(P)-bd_dom_sf"/>
</dbReference>
<comment type="caution">
    <text evidence="3">The sequence shown here is derived from an EMBL/GenBank/DDBJ whole genome shotgun (WGS) entry which is preliminary data.</text>
</comment>
<dbReference type="PANTHER" id="PTHR43008">
    <property type="entry name" value="BENZIL REDUCTASE"/>
    <property type="match status" value="1"/>
</dbReference>
<evidence type="ECO:0000313" key="4">
    <source>
        <dbReference type="Proteomes" id="UP000598820"/>
    </source>
</evidence>
<evidence type="ECO:0000256" key="2">
    <source>
        <dbReference type="ARBA" id="ARBA00023002"/>
    </source>
</evidence>
<dbReference type="SUPFAM" id="SSF51735">
    <property type="entry name" value="NAD(P)-binding Rossmann-fold domains"/>
    <property type="match status" value="1"/>
</dbReference>
<evidence type="ECO:0000256" key="1">
    <source>
        <dbReference type="ARBA" id="ARBA00006484"/>
    </source>
</evidence>
<keyword evidence="4" id="KW-1185">Reference proteome</keyword>
<accession>A0A926XTW2</accession>
<evidence type="ECO:0000313" key="3">
    <source>
        <dbReference type="EMBL" id="MBD2699804.1"/>
    </source>
</evidence>
<dbReference type="RefSeq" id="WP_190885647.1">
    <property type="nucleotide sequence ID" value="NZ_JACWZY010000002.1"/>
</dbReference>
<gene>
    <name evidence="3" type="ORF">IC229_04090</name>
</gene>
<dbReference type="EMBL" id="JACWZY010000002">
    <property type="protein sequence ID" value="MBD2699804.1"/>
    <property type="molecule type" value="Genomic_DNA"/>
</dbReference>
<dbReference type="AlphaFoldDB" id="A0A926XTW2"/>
<keyword evidence="2" id="KW-0560">Oxidoreductase</keyword>
<dbReference type="Gene3D" id="3.40.50.720">
    <property type="entry name" value="NAD(P)-binding Rossmann-like Domain"/>
    <property type="match status" value="1"/>
</dbReference>